<evidence type="ECO:0000259" key="6">
    <source>
        <dbReference type="PROSITE" id="PS50089"/>
    </source>
</evidence>
<gene>
    <name evidence="7" type="ORF">B0H66DRAFT_599484</name>
</gene>
<reference evidence="7" key="2">
    <citation type="submission" date="2023-06" db="EMBL/GenBank/DDBJ databases">
        <authorList>
            <consortium name="Lawrence Berkeley National Laboratory"/>
            <person name="Haridas S."/>
            <person name="Hensen N."/>
            <person name="Bonometti L."/>
            <person name="Westerberg I."/>
            <person name="Brannstrom I.O."/>
            <person name="Guillou S."/>
            <person name="Cros-Aarteil S."/>
            <person name="Calhoun S."/>
            <person name="Kuo A."/>
            <person name="Mondo S."/>
            <person name="Pangilinan J."/>
            <person name="Riley R."/>
            <person name="Labutti K."/>
            <person name="Andreopoulos B."/>
            <person name="Lipzen A."/>
            <person name="Chen C."/>
            <person name="Yanf M."/>
            <person name="Daum C."/>
            <person name="Ng V."/>
            <person name="Clum A."/>
            <person name="Steindorff A."/>
            <person name="Ohm R."/>
            <person name="Martin F."/>
            <person name="Silar P."/>
            <person name="Natvig D."/>
            <person name="Lalanne C."/>
            <person name="Gautier V."/>
            <person name="Ament-Velasquez S.L."/>
            <person name="Kruys A."/>
            <person name="Hutchinson M.I."/>
            <person name="Powell A.J."/>
            <person name="Barry K."/>
            <person name="Miller A.N."/>
            <person name="Grigoriev I.V."/>
            <person name="Debuchy R."/>
            <person name="Gladieux P."/>
            <person name="Thoren M.H."/>
            <person name="Johannesson H."/>
        </authorList>
    </citation>
    <scope>NUCLEOTIDE SEQUENCE</scope>
    <source>
        <strain evidence="7">CBS 118394</strain>
    </source>
</reference>
<keyword evidence="1" id="KW-0479">Metal-binding</keyword>
<evidence type="ECO:0000313" key="7">
    <source>
        <dbReference type="EMBL" id="KAK3325317.1"/>
    </source>
</evidence>
<feature type="compositionally biased region" description="Basic residues" evidence="5">
    <location>
        <begin position="1"/>
        <end position="11"/>
    </location>
</feature>
<feature type="region of interest" description="Disordered" evidence="5">
    <location>
        <begin position="1"/>
        <end position="30"/>
    </location>
</feature>
<dbReference type="SMART" id="SM00184">
    <property type="entry name" value="RING"/>
    <property type="match status" value="1"/>
</dbReference>
<keyword evidence="3" id="KW-0862">Zinc</keyword>
<sequence length="258" mass="28451">MSLLTKRRSRHYAAGTRRAGAATGSQKQRVTTQVEASCPICQEPIGTKNPEGITEGWSLLPCGHRFGSYCIKHYLNVVAHDRPSCPVCRQIAYHKCGHPVLPALVRSDGPSKVDKLVESADLLIDEMKFSTCAFCKSLEQQQQRGGSSSGHLSWSKAGSRREQEGARWKSLVGWLRIPSFSRERLLARRSGLRNSTTAFPDGGSSPPPVAVWPGQPPVPGQPPAQDVGGWQGPYIDPFPRARDPEWEKWWNKQEPCGA</sequence>
<dbReference type="InterPro" id="IPR018957">
    <property type="entry name" value="Znf_C3HC4_RING-type"/>
</dbReference>
<dbReference type="InterPro" id="IPR001841">
    <property type="entry name" value="Znf_RING"/>
</dbReference>
<evidence type="ECO:0000313" key="8">
    <source>
        <dbReference type="Proteomes" id="UP001283341"/>
    </source>
</evidence>
<dbReference type="Proteomes" id="UP001283341">
    <property type="component" value="Unassembled WGS sequence"/>
</dbReference>
<evidence type="ECO:0000256" key="4">
    <source>
        <dbReference type="PROSITE-ProRule" id="PRU00175"/>
    </source>
</evidence>
<dbReference type="Pfam" id="PF00097">
    <property type="entry name" value="zf-C3HC4"/>
    <property type="match status" value="1"/>
</dbReference>
<dbReference type="Gene3D" id="3.30.40.10">
    <property type="entry name" value="Zinc/RING finger domain, C3HC4 (zinc finger)"/>
    <property type="match status" value="1"/>
</dbReference>
<protein>
    <recommendedName>
        <fullName evidence="6">RING-type domain-containing protein</fullName>
    </recommendedName>
</protein>
<evidence type="ECO:0000256" key="2">
    <source>
        <dbReference type="ARBA" id="ARBA00022771"/>
    </source>
</evidence>
<evidence type="ECO:0000256" key="5">
    <source>
        <dbReference type="SAM" id="MobiDB-lite"/>
    </source>
</evidence>
<keyword evidence="8" id="KW-1185">Reference proteome</keyword>
<proteinExistence type="predicted"/>
<evidence type="ECO:0000256" key="3">
    <source>
        <dbReference type="ARBA" id="ARBA00022833"/>
    </source>
</evidence>
<comment type="caution">
    <text evidence="7">The sequence shown here is derived from an EMBL/GenBank/DDBJ whole genome shotgun (WGS) entry which is preliminary data.</text>
</comment>
<dbReference type="SUPFAM" id="SSF57850">
    <property type="entry name" value="RING/U-box"/>
    <property type="match status" value="1"/>
</dbReference>
<dbReference type="EMBL" id="JAUEDM010000002">
    <property type="protein sequence ID" value="KAK3325317.1"/>
    <property type="molecule type" value="Genomic_DNA"/>
</dbReference>
<evidence type="ECO:0000256" key="1">
    <source>
        <dbReference type="ARBA" id="ARBA00022723"/>
    </source>
</evidence>
<dbReference type="PROSITE" id="PS50089">
    <property type="entry name" value="ZF_RING_2"/>
    <property type="match status" value="1"/>
</dbReference>
<feature type="compositionally biased region" description="Low complexity" evidence="5">
    <location>
        <begin position="13"/>
        <end position="24"/>
    </location>
</feature>
<dbReference type="InterPro" id="IPR013083">
    <property type="entry name" value="Znf_RING/FYVE/PHD"/>
</dbReference>
<dbReference type="AlphaFoldDB" id="A0AAE0IIF5"/>
<keyword evidence="2 4" id="KW-0863">Zinc-finger</keyword>
<feature type="compositionally biased region" description="Pro residues" evidence="5">
    <location>
        <begin position="205"/>
        <end position="222"/>
    </location>
</feature>
<reference evidence="7" key="1">
    <citation type="journal article" date="2023" name="Mol. Phylogenet. Evol.">
        <title>Genome-scale phylogeny and comparative genomics of the fungal order Sordariales.</title>
        <authorList>
            <person name="Hensen N."/>
            <person name="Bonometti L."/>
            <person name="Westerberg I."/>
            <person name="Brannstrom I.O."/>
            <person name="Guillou S."/>
            <person name="Cros-Aarteil S."/>
            <person name="Calhoun S."/>
            <person name="Haridas S."/>
            <person name="Kuo A."/>
            <person name="Mondo S."/>
            <person name="Pangilinan J."/>
            <person name="Riley R."/>
            <person name="LaButti K."/>
            <person name="Andreopoulos B."/>
            <person name="Lipzen A."/>
            <person name="Chen C."/>
            <person name="Yan M."/>
            <person name="Daum C."/>
            <person name="Ng V."/>
            <person name="Clum A."/>
            <person name="Steindorff A."/>
            <person name="Ohm R.A."/>
            <person name="Martin F."/>
            <person name="Silar P."/>
            <person name="Natvig D.O."/>
            <person name="Lalanne C."/>
            <person name="Gautier V."/>
            <person name="Ament-Velasquez S.L."/>
            <person name="Kruys A."/>
            <person name="Hutchinson M.I."/>
            <person name="Powell A.J."/>
            <person name="Barry K."/>
            <person name="Miller A.N."/>
            <person name="Grigoriev I.V."/>
            <person name="Debuchy R."/>
            <person name="Gladieux P."/>
            <person name="Hiltunen Thoren M."/>
            <person name="Johannesson H."/>
        </authorList>
    </citation>
    <scope>NUCLEOTIDE SEQUENCE</scope>
    <source>
        <strain evidence="7">CBS 118394</strain>
    </source>
</reference>
<name>A0AAE0IIF5_9PEZI</name>
<accession>A0AAE0IIF5</accession>
<feature type="domain" description="RING-type" evidence="6">
    <location>
        <begin position="38"/>
        <end position="89"/>
    </location>
</feature>
<organism evidence="7 8">
    <name type="scientific">Apodospora peruviana</name>
    <dbReference type="NCBI Taxonomy" id="516989"/>
    <lineage>
        <taxon>Eukaryota</taxon>
        <taxon>Fungi</taxon>
        <taxon>Dikarya</taxon>
        <taxon>Ascomycota</taxon>
        <taxon>Pezizomycotina</taxon>
        <taxon>Sordariomycetes</taxon>
        <taxon>Sordariomycetidae</taxon>
        <taxon>Sordariales</taxon>
        <taxon>Lasiosphaeriaceae</taxon>
        <taxon>Apodospora</taxon>
    </lineage>
</organism>
<feature type="region of interest" description="Disordered" evidence="5">
    <location>
        <begin position="194"/>
        <end position="238"/>
    </location>
</feature>
<dbReference type="GO" id="GO:0008270">
    <property type="term" value="F:zinc ion binding"/>
    <property type="evidence" value="ECO:0007669"/>
    <property type="project" value="UniProtKB-KW"/>
</dbReference>